<keyword evidence="5" id="KW-1185">Reference proteome</keyword>
<dbReference type="OrthoDB" id="434485at2759"/>
<dbReference type="eggNOG" id="ENOG502QSHK">
    <property type="taxonomic scope" value="Eukaryota"/>
</dbReference>
<reference evidence="4 5" key="1">
    <citation type="journal article" date="2010" name="Nature">
        <title>The Ectocarpus genome and the independent evolution of multicellularity in brown algae.</title>
        <authorList>
            <person name="Cock J.M."/>
            <person name="Sterck L."/>
            <person name="Rouze P."/>
            <person name="Scornet D."/>
            <person name="Allen A.E."/>
            <person name="Amoutzias G."/>
            <person name="Anthouard V."/>
            <person name="Artiguenave F."/>
            <person name="Aury J.M."/>
            <person name="Badger J.H."/>
            <person name="Beszteri B."/>
            <person name="Billiau K."/>
            <person name="Bonnet E."/>
            <person name="Bothwell J.H."/>
            <person name="Bowler C."/>
            <person name="Boyen C."/>
            <person name="Brownlee C."/>
            <person name="Carrano C.J."/>
            <person name="Charrier B."/>
            <person name="Cho G.Y."/>
            <person name="Coelho S.M."/>
            <person name="Collen J."/>
            <person name="Corre E."/>
            <person name="Da Silva C."/>
            <person name="Delage L."/>
            <person name="Delaroque N."/>
            <person name="Dittami S.M."/>
            <person name="Doulbeau S."/>
            <person name="Elias M."/>
            <person name="Farnham G."/>
            <person name="Gachon C.M."/>
            <person name="Gschloessl B."/>
            <person name="Heesch S."/>
            <person name="Jabbari K."/>
            <person name="Jubin C."/>
            <person name="Kawai H."/>
            <person name="Kimura K."/>
            <person name="Kloareg B."/>
            <person name="Kupper F.C."/>
            <person name="Lang D."/>
            <person name="Le Bail A."/>
            <person name="Leblanc C."/>
            <person name="Lerouge P."/>
            <person name="Lohr M."/>
            <person name="Lopez P.J."/>
            <person name="Martens C."/>
            <person name="Maumus F."/>
            <person name="Michel G."/>
            <person name="Miranda-Saavedra D."/>
            <person name="Morales J."/>
            <person name="Moreau H."/>
            <person name="Motomura T."/>
            <person name="Nagasato C."/>
            <person name="Napoli C.A."/>
            <person name="Nelson D.R."/>
            <person name="Nyvall-Collen P."/>
            <person name="Peters A.F."/>
            <person name="Pommier C."/>
            <person name="Potin P."/>
            <person name="Poulain J."/>
            <person name="Quesneville H."/>
            <person name="Read B."/>
            <person name="Rensing S.A."/>
            <person name="Ritter A."/>
            <person name="Rousvoal S."/>
            <person name="Samanta M."/>
            <person name="Samson G."/>
            <person name="Schroeder D.C."/>
            <person name="Segurens B."/>
            <person name="Strittmatter M."/>
            <person name="Tonon T."/>
            <person name="Tregear J.W."/>
            <person name="Valentin K."/>
            <person name="von Dassow P."/>
            <person name="Yamagishi T."/>
            <person name="Van de Peer Y."/>
            <person name="Wincker P."/>
        </authorList>
    </citation>
    <scope>NUCLEOTIDE SEQUENCE [LARGE SCALE GENOMIC DNA]</scope>
    <source>
        <strain evidence="5">Ec32 / CCAP1310/4</strain>
    </source>
</reference>
<dbReference type="Pfam" id="PF04012">
    <property type="entry name" value="PspA_IM30"/>
    <property type="match status" value="1"/>
</dbReference>
<name>D7FR71_ECTSI</name>
<dbReference type="OMA" id="KDMYIAR"/>
<feature type="coiled-coil region" evidence="2">
    <location>
        <begin position="238"/>
        <end position="272"/>
    </location>
</feature>
<sequence length="384" mass="41599">MIRCIPRKYQHSAANPLFLKYDLLLSSSTEALLYCCFYRHELKVQSKAGASKRDMGPFRSTPVAVAAALALAASSSPSSGIVTLVGGFVVPPSASTIARSTPGAGIVSAQSHVRRSPSWRTSGGSSTALQMNLADRFLRVAKANLNNILQTWEDPEKILEQAVEDMQKDLVKIRQSYAEVSATQKRMDRQKQEADRLAANWYDRAQLALQNGDENLAREALARRQQQLDTSGSMGMQMDAQGQALDKLRDSMQQLEAKITEAKGQKETLIARARTAKTTTQVNDMLGSITGTTSMDAFDRMTEKVENLEANAEIAGELSGATSVSLEGQFKALEGNNAIDDELARMKGVLPSKKGPTPQLPSSSPAVESELDQMKREMGGGGSQ</sequence>
<evidence type="ECO:0000256" key="3">
    <source>
        <dbReference type="SAM" id="MobiDB-lite"/>
    </source>
</evidence>
<dbReference type="InParanoid" id="D7FR71"/>
<evidence type="ECO:0000256" key="1">
    <source>
        <dbReference type="ARBA" id="ARBA00043985"/>
    </source>
</evidence>
<dbReference type="PANTHER" id="PTHR31088">
    <property type="entry name" value="MEMBRANE-ASSOCIATED PROTEIN VIPP1, CHLOROPLASTIC"/>
    <property type="match status" value="1"/>
</dbReference>
<accession>D7FR71</accession>
<dbReference type="AlphaFoldDB" id="D7FR71"/>
<dbReference type="InterPro" id="IPR007157">
    <property type="entry name" value="PspA_VIPP1"/>
</dbReference>
<dbReference type="PANTHER" id="PTHR31088:SF6">
    <property type="entry name" value="PHAGE SHOCK PROTEIN A"/>
    <property type="match status" value="1"/>
</dbReference>
<evidence type="ECO:0000313" key="5">
    <source>
        <dbReference type="Proteomes" id="UP000002630"/>
    </source>
</evidence>
<comment type="similarity">
    <text evidence="1">Belongs to the PspA/Vipp/IM30 family.</text>
</comment>
<organism evidence="4 5">
    <name type="scientific">Ectocarpus siliculosus</name>
    <name type="common">Brown alga</name>
    <name type="synonym">Conferva siliculosa</name>
    <dbReference type="NCBI Taxonomy" id="2880"/>
    <lineage>
        <taxon>Eukaryota</taxon>
        <taxon>Sar</taxon>
        <taxon>Stramenopiles</taxon>
        <taxon>Ochrophyta</taxon>
        <taxon>PX clade</taxon>
        <taxon>Phaeophyceae</taxon>
        <taxon>Ectocarpales</taxon>
        <taxon>Ectocarpaceae</taxon>
        <taxon>Ectocarpus</taxon>
    </lineage>
</organism>
<dbReference type="EMBL" id="FN648389">
    <property type="protein sequence ID" value="CBJ49196.1"/>
    <property type="molecule type" value="Genomic_DNA"/>
</dbReference>
<gene>
    <name evidence="4" type="ORF">Esi_0211_0017</name>
</gene>
<evidence type="ECO:0000256" key="2">
    <source>
        <dbReference type="SAM" id="Coils"/>
    </source>
</evidence>
<proteinExistence type="inferred from homology"/>
<dbReference type="EMBL" id="FN649731">
    <property type="protein sequence ID" value="CBJ49196.1"/>
    <property type="molecule type" value="Genomic_DNA"/>
</dbReference>
<keyword evidence="2" id="KW-0175">Coiled coil</keyword>
<dbReference type="Proteomes" id="UP000002630">
    <property type="component" value="Linkage Group LG06"/>
</dbReference>
<feature type="region of interest" description="Disordered" evidence="3">
    <location>
        <begin position="349"/>
        <end position="384"/>
    </location>
</feature>
<evidence type="ECO:0000313" key="4">
    <source>
        <dbReference type="EMBL" id="CBJ49196.1"/>
    </source>
</evidence>
<protein>
    <submittedName>
        <fullName evidence="4">Probable membrane-associated 30 kDa protein, chloroplast</fullName>
    </submittedName>
</protein>